<feature type="transmembrane region" description="Helical" evidence="11">
    <location>
        <begin position="814"/>
        <end position="845"/>
    </location>
</feature>
<feature type="compositionally biased region" description="Polar residues" evidence="10">
    <location>
        <begin position="295"/>
        <end position="308"/>
    </location>
</feature>
<dbReference type="OrthoDB" id="264354at2759"/>
<evidence type="ECO:0000256" key="3">
    <source>
        <dbReference type="ARBA" id="ARBA00004906"/>
    </source>
</evidence>
<keyword evidence="9 11" id="KW-0472">Membrane</keyword>
<keyword evidence="8 11" id="KW-1133">Transmembrane helix</keyword>
<feature type="compositionally biased region" description="Basic and acidic residues" evidence="10">
    <location>
        <begin position="148"/>
        <end position="169"/>
    </location>
</feature>
<feature type="transmembrane region" description="Helical" evidence="11">
    <location>
        <begin position="1118"/>
        <end position="1139"/>
    </location>
</feature>
<feature type="transmembrane region" description="Helical" evidence="11">
    <location>
        <begin position="1338"/>
        <end position="1360"/>
    </location>
</feature>
<dbReference type="GO" id="GO:0036503">
    <property type="term" value="P:ERAD pathway"/>
    <property type="evidence" value="ECO:0007669"/>
    <property type="project" value="TreeGrafter"/>
</dbReference>
<feature type="region of interest" description="Disordered" evidence="10">
    <location>
        <begin position="280"/>
        <end position="460"/>
    </location>
</feature>
<keyword evidence="14" id="KW-1185">Reference proteome</keyword>
<evidence type="ECO:0000256" key="9">
    <source>
        <dbReference type="ARBA" id="ARBA00023136"/>
    </source>
</evidence>
<feature type="transmembrane region" description="Helical" evidence="11">
    <location>
        <begin position="1159"/>
        <end position="1179"/>
    </location>
</feature>
<dbReference type="EMBL" id="HE797086">
    <property type="protein sequence ID" value="CCM02594.1"/>
    <property type="molecule type" value="Genomic_DNA"/>
</dbReference>
<feature type="domain" description="E3 ubiquitin-protein ligase MARCHF6-like C-terminal" evidence="12">
    <location>
        <begin position="1202"/>
        <end position="1372"/>
    </location>
</feature>
<accession>J4H337</accession>
<feature type="compositionally biased region" description="Polar residues" evidence="10">
    <location>
        <begin position="217"/>
        <end position="229"/>
    </location>
</feature>
<comment type="subcellular location">
    <subcellularLocation>
        <location evidence="2">Membrane</location>
        <topology evidence="2">Multi-pass membrane protein</topology>
    </subcellularLocation>
</comment>
<feature type="compositionally biased region" description="Acidic residues" evidence="10">
    <location>
        <begin position="477"/>
        <end position="489"/>
    </location>
</feature>
<keyword evidence="5" id="KW-0808">Transferase</keyword>
<dbReference type="EC" id="2.3.2.27" evidence="4"/>
<feature type="region of interest" description="Disordered" evidence="10">
    <location>
        <begin position="122"/>
        <end position="237"/>
    </location>
</feature>
<feature type="transmembrane region" description="Helical" evidence="11">
    <location>
        <begin position="865"/>
        <end position="886"/>
    </location>
</feature>
<comment type="catalytic activity">
    <reaction evidence="1">
        <text>S-ubiquitinyl-[E2 ubiquitin-conjugating enzyme]-L-cysteine + [acceptor protein]-L-lysine = [E2 ubiquitin-conjugating enzyme]-L-cysteine + N(6)-ubiquitinyl-[acceptor protein]-L-lysine.</text>
        <dbReference type="EC" id="2.3.2.27"/>
    </reaction>
</comment>
<dbReference type="GO" id="GO:0061630">
    <property type="term" value="F:ubiquitin protein ligase activity"/>
    <property type="evidence" value="ECO:0007669"/>
    <property type="project" value="UniProtKB-EC"/>
</dbReference>
<dbReference type="GO" id="GO:0005789">
    <property type="term" value="C:endoplasmic reticulum membrane"/>
    <property type="evidence" value="ECO:0007669"/>
    <property type="project" value="TreeGrafter"/>
</dbReference>
<sequence>MGESTAWWISNRSRPHFELDDATSPTSNSSNVTYMGVVNASTSIFSHPLVRAVSSDIVSGQIIASLIVLVFVAIFLLREWISQNARPGVFEEVDAPGAVEFGQPQDPPAVLQIAQQQPAPVPVPAILAPPANGHGPAAAVPHVPAVWDRPRRNNSDRNDIEEPLRDGPNKRIRHTAPQENRAPRERKGLRKDKGKRVARRERSPTSELRQRHRWSSPGKTTSSINGGSETDNEDHQAKQKLVMEWRSKNAEGWREIRNLTSQPLNLDPEQTQFTFTALSPRGDEFEISGPDSVYNLGTTSSRPRSTNPDVPEDITSLTSPTDEQSAEVISSASLPGPSNEHEQADIPEEAGVPGSESQSPMTDAEKDKSDVVDAEMTLSLSSSSLPADNVGNLRRPPLPTVTLSPSSVTTPPASTPRSGGSPPLASPNLATYKPPEEFEAGPSNLTDYFDDEDRRRNEKDPDTELRKFFVDLDEDIDDDDDELDVDPDADAASGYNHWSDVEIRELDEDGPNPPPAVMPQEQPLDQEGLDRQALDRILDREVARLAANGDVRLPEPVEEMDGNLEDDMDGALEAIGLRGPVHGVLQNAALMIFILDTTIGLGVWLPFTIGKSTALLSLDPKRFLQILHLPLRMIRLITDPIVDSVALVINQYLLPRAMQIGMSIFGLLIRTISQERARQFIVLGANLYGQASIVMDYVWEQAVARNSAKPSATSSRSFYLTFVEELMEADGPVMSFIDPSFAPLGSTIRLTAREAKRTWISLAVGNGPNEKVFAILLGYAVVGLLLAIYLNVLTVGNVRSAGRAVRSAIRQQLLVIKVAIFIVIELVIFPLGCGVMLDACSVWLLPQSNFRTRAAFLVYAPVSSVFYHWVIGTMFMYQFAVLLAGCREIMRPGSMWFIKDPQDQNFHPIRDILERPTLVQLRKLFLSAIMYGLVVAAGVGTVSGVLQFFSKTILPFRWKVREPLSVVPVDLLFLHLVLPYTMQYFRPKKALRQFGVRVWKYLAAQLRLTSYMFGGRHLAEECTPKHWSWKTLLGKQAVAMDDVEAVHDGAFRRVPNSDNVALVKDSPATAEVDQEGKPLNDEQAKLIAAQNSEADKAKRSIKDDYVIVYLPPRLKYRIAAFIVAIWVIGSVMFAAALGAPIMLGRKFFELFVQHEVHDGYSFIAGFYLLWACLLVGHSIDRMDKRRQRRGGDEPRAEWPLYLAKRCFLWIAQMAYLTLLLGFVIPTLVALVMEFYVVRPVRQIFDPPDDFRIRIVDMWAFGLLYCKIMIRCLRMQPGNDFIQGIDHILRQGWTHPDPFRATREVIAPITFGLLGMLLLPAGFLWAVRRAVSFPIGDDFLFVHLYPSIFTVAGFSHAVVVLSKGLASWSQTIRDKEFLVEMRLQNHELVSEAGQPKNIEIQVKEEEEEEE</sequence>
<evidence type="ECO:0000259" key="12">
    <source>
        <dbReference type="Pfam" id="PF23113"/>
    </source>
</evidence>
<dbReference type="FunCoup" id="J4H337">
    <property type="interactions" value="495"/>
</dbReference>
<dbReference type="PANTHER" id="PTHR13145:SF0">
    <property type="entry name" value="E3 UBIQUITIN-PROTEIN LIGASE MARCHF6"/>
    <property type="match status" value="1"/>
</dbReference>
<dbReference type="InParanoid" id="J4H337"/>
<feature type="transmembrane region" description="Helical" evidence="11">
    <location>
        <begin position="966"/>
        <end position="985"/>
    </location>
</feature>
<feature type="compositionally biased region" description="Polar residues" evidence="10">
    <location>
        <begin position="315"/>
        <end position="333"/>
    </location>
</feature>
<evidence type="ECO:0000256" key="5">
    <source>
        <dbReference type="ARBA" id="ARBA00022679"/>
    </source>
</evidence>
<dbReference type="PANTHER" id="PTHR13145">
    <property type="entry name" value="SSM4 PROTEIN"/>
    <property type="match status" value="1"/>
</dbReference>
<feature type="transmembrane region" description="Helical" evidence="11">
    <location>
        <begin position="924"/>
        <end position="946"/>
    </location>
</feature>
<reference evidence="13 14" key="1">
    <citation type="journal article" date="2012" name="Appl. Environ. Microbiol.">
        <title>Short-read sequencing for genomic analysis of the brown rot fungus Fibroporia radiculosa.</title>
        <authorList>
            <person name="Tang J.D."/>
            <person name="Perkins A.D."/>
            <person name="Sonstegard T.S."/>
            <person name="Schroeder S.G."/>
            <person name="Burgess S.C."/>
            <person name="Diehl S.V."/>
        </authorList>
    </citation>
    <scope>NUCLEOTIDE SEQUENCE [LARGE SCALE GENOMIC DNA]</scope>
    <source>
        <strain evidence="13 14">TFFH 294</strain>
    </source>
</reference>
<feature type="compositionally biased region" description="Low complexity" evidence="10">
    <location>
        <begin position="400"/>
        <end position="418"/>
    </location>
</feature>
<feature type="transmembrane region" description="Helical" evidence="11">
    <location>
        <begin position="1304"/>
        <end position="1326"/>
    </location>
</feature>
<evidence type="ECO:0000256" key="11">
    <source>
        <dbReference type="SAM" id="Phobius"/>
    </source>
</evidence>
<evidence type="ECO:0000256" key="6">
    <source>
        <dbReference type="ARBA" id="ARBA00022692"/>
    </source>
</evidence>
<keyword evidence="7" id="KW-0833">Ubl conjugation pathway</keyword>
<feature type="transmembrane region" description="Helical" evidence="11">
    <location>
        <begin position="772"/>
        <end position="793"/>
    </location>
</feature>
<evidence type="ECO:0000256" key="8">
    <source>
        <dbReference type="ARBA" id="ARBA00022989"/>
    </source>
</evidence>
<name>J4H337_9APHY</name>
<proteinExistence type="predicted"/>
<evidence type="ECO:0000256" key="1">
    <source>
        <dbReference type="ARBA" id="ARBA00000900"/>
    </source>
</evidence>
<feature type="compositionally biased region" description="Low complexity" evidence="10">
    <location>
        <begin position="122"/>
        <end position="146"/>
    </location>
</feature>
<evidence type="ECO:0000313" key="14">
    <source>
        <dbReference type="Proteomes" id="UP000006352"/>
    </source>
</evidence>
<dbReference type="Pfam" id="PF23113">
    <property type="entry name" value="MARCHF6_C"/>
    <property type="match status" value="1"/>
</dbReference>
<dbReference type="GeneID" id="24097505"/>
<evidence type="ECO:0000256" key="10">
    <source>
        <dbReference type="SAM" id="MobiDB-lite"/>
    </source>
</evidence>
<dbReference type="RefSeq" id="XP_012181877.1">
    <property type="nucleotide sequence ID" value="XM_012326487.1"/>
</dbReference>
<dbReference type="STRING" id="599839.J4H337"/>
<dbReference type="Proteomes" id="UP000006352">
    <property type="component" value="Unassembled WGS sequence"/>
</dbReference>
<evidence type="ECO:0000256" key="7">
    <source>
        <dbReference type="ARBA" id="ARBA00022786"/>
    </source>
</evidence>
<feature type="transmembrane region" description="Helical" evidence="11">
    <location>
        <begin position="57"/>
        <end position="77"/>
    </location>
</feature>
<evidence type="ECO:0000256" key="2">
    <source>
        <dbReference type="ARBA" id="ARBA00004141"/>
    </source>
</evidence>
<comment type="pathway">
    <text evidence="3">Protein modification; protein ubiquitination.</text>
</comment>
<evidence type="ECO:0000313" key="13">
    <source>
        <dbReference type="EMBL" id="CCM02594.1"/>
    </source>
</evidence>
<dbReference type="InterPro" id="IPR056521">
    <property type="entry name" value="MARCHF6-like_C"/>
</dbReference>
<organism evidence="13 14">
    <name type="scientific">Fibroporia radiculosa</name>
    <dbReference type="NCBI Taxonomy" id="599839"/>
    <lineage>
        <taxon>Eukaryota</taxon>
        <taxon>Fungi</taxon>
        <taxon>Dikarya</taxon>
        <taxon>Basidiomycota</taxon>
        <taxon>Agaricomycotina</taxon>
        <taxon>Agaricomycetes</taxon>
        <taxon>Polyporales</taxon>
        <taxon>Fibroporiaceae</taxon>
        <taxon>Fibroporia</taxon>
    </lineage>
</organism>
<gene>
    <name evidence="13" type="ORF">FIBRA_04697</name>
</gene>
<dbReference type="HOGENOM" id="CLU_001266_1_0_1"/>
<feature type="region of interest" description="Disordered" evidence="10">
    <location>
        <begin position="477"/>
        <end position="525"/>
    </location>
</feature>
<keyword evidence="6 11" id="KW-0812">Transmembrane</keyword>
<feature type="compositionally biased region" description="Basic residues" evidence="10">
    <location>
        <begin position="187"/>
        <end position="199"/>
    </location>
</feature>
<evidence type="ECO:0000256" key="4">
    <source>
        <dbReference type="ARBA" id="ARBA00012483"/>
    </source>
</evidence>
<feature type="transmembrane region" description="Helical" evidence="11">
    <location>
        <begin position="1207"/>
        <end position="1230"/>
    </location>
</feature>
<protein>
    <recommendedName>
        <fullName evidence="4">RING-type E3 ubiquitin transferase</fullName>
        <ecNumber evidence="4">2.3.2.27</ecNumber>
    </recommendedName>
</protein>